<comment type="caution">
    <text evidence="1">The sequence shown here is derived from an EMBL/GenBank/DDBJ whole genome shotgun (WGS) entry which is preliminary data.</text>
</comment>
<gene>
    <name evidence="1" type="ORF">BV25DRAFT_1906963</name>
</gene>
<reference evidence="1" key="2">
    <citation type="journal article" date="2022" name="New Phytol.">
        <title>Evolutionary transition to the ectomycorrhizal habit in the genomes of a hyperdiverse lineage of mushroom-forming fungi.</title>
        <authorList>
            <person name="Looney B."/>
            <person name="Miyauchi S."/>
            <person name="Morin E."/>
            <person name="Drula E."/>
            <person name="Courty P.E."/>
            <person name="Kohler A."/>
            <person name="Kuo A."/>
            <person name="LaButti K."/>
            <person name="Pangilinan J."/>
            <person name="Lipzen A."/>
            <person name="Riley R."/>
            <person name="Andreopoulos W."/>
            <person name="He G."/>
            <person name="Johnson J."/>
            <person name="Nolan M."/>
            <person name="Tritt A."/>
            <person name="Barry K.W."/>
            <person name="Grigoriev I.V."/>
            <person name="Nagy L.G."/>
            <person name="Hibbett D."/>
            <person name="Henrissat B."/>
            <person name="Matheny P.B."/>
            <person name="Labbe J."/>
            <person name="Martin F.M."/>
        </authorList>
    </citation>
    <scope>NUCLEOTIDE SEQUENCE</scope>
    <source>
        <strain evidence="1">HHB10654</strain>
    </source>
</reference>
<dbReference type="EMBL" id="MU277202">
    <property type="protein sequence ID" value="KAI0063523.1"/>
    <property type="molecule type" value="Genomic_DNA"/>
</dbReference>
<name>A0ACB8T442_9AGAM</name>
<reference evidence="1" key="1">
    <citation type="submission" date="2021-03" db="EMBL/GenBank/DDBJ databases">
        <authorList>
            <consortium name="DOE Joint Genome Institute"/>
            <person name="Ahrendt S."/>
            <person name="Looney B.P."/>
            <person name="Miyauchi S."/>
            <person name="Morin E."/>
            <person name="Drula E."/>
            <person name="Courty P.E."/>
            <person name="Chicoki N."/>
            <person name="Fauchery L."/>
            <person name="Kohler A."/>
            <person name="Kuo A."/>
            <person name="Labutti K."/>
            <person name="Pangilinan J."/>
            <person name="Lipzen A."/>
            <person name="Riley R."/>
            <person name="Andreopoulos W."/>
            <person name="He G."/>
            <person name="Johnson J."/>
            <person name="Barry K.W."/>
            <person name="Grigoriev I.V."/>
            <person name="Nagy L."/>
            <person name="Hibbett D."/>
            <person name="Henrissat B."/>
            <person name="Matheny P.B."/>
            <person name="Labbe J."/>
            <person name="Martin F."/>
        </authorList>
    </citation>
    <scope>NUCLEOTIDE SEQUENCE</scope>
    <source>
        <strain evidence="1">HHB10654</strain>
    </source>
</reference>
<accession>A0ACB8T442</accession>
<organism evidence="1 2">
    <name type="scientific">Artomyces pyxidatus</name>
    <dbReference type="NCBI Taxonomy" id="48021"/>
    <lineage>
        <taxon>Eukaryota</taxon>
        <taxon>Fungi</taxon>
        <taxon>Dikarya</taxon>
        <taxon>Basidiomycota</taxon>
        <taxon>Agaricomycotina</taxon>
        <taxon>Agaricomycetes</taxon>
        <taxon>Russulales</taxon>
        <taxon>Auriscalpiaceae</taxon>
        <taxon>Artomyces</taxon>
    </lineage>
</organism>
<proteinExistence type="predicted"/>
<sequence length="474" mass="52254">MSDPSFGTTYPYAPHVFPMTIPPSSRSASFPASSRGHLPHLPQQTPRSVHWGPYGPGPGDDNFSVPSTESERLTPPGFTGYKFPPVPSWNPMYTGTSSQTVRPPTNHHLTPVFTQSPMRSPSPETEVTQYAPGGLFGPRSPSQSMEDGQSRRSSRTETHESMSENDFVRGFTCIPAPPLQPLPPQVPRPRDFVPSVPSEASRRSPSPPPLVNSPPRLRVTPVWDPEIHNSPLIRPPSAALMESLRVRTPPIELVLPSLATPPRPITIENTAPLAHTAKRRFEPRHASSLSTSSTIDEPSTMSSPARSIFTDSSYIAPSAPQHVEEDASFFTPLPARRSQTILMLESFFDTLKRDFQFPNKVELSYRSYGFILDWARVHPSSVISSPADGAEHRKFSLTDASVHAYMQDLRKLLGDLESLRPDNAAGREELSVRIEEELERTEKWIDTVCVTAGSLNLADQAISAKDVFSGNGRL</sequence>
<dbReference type="Proteomes" id="UP000814140">
    <property type="component" value="Unassembled WGS sequence"/>
</dbReference>
<evidence type="ECO:0000313" key="1">
    <source>
        <dbReference type="EMBL" id="KAI0063523.1"/>
    </source>
</evidence>
<keyword evidence="2" id="KW-1185">Reference proteome</keyword>
<evidence type="ECO:0000313" key="2">
    <source>
        <dbReference type="Proteomes" id="UP000814140"/>
    </source>
</evidence>
<protein>
    <submittedName>
        <fullName evidence="1">Uncharacterized protein</fullName>
    </submittedName>
</protein>